<evidence type="ECO:0000313" key="10">
    <source>
        <dbReference type="Proteomes" id="UP000324585"/>
    </source>
</evidence>
<dbReference type="SUPFAM" id="SSF52540">
    <property type="entry name" value="P-loop containing nucleoside triphosphate hydrolases"/>
    <property type="match status" value="1"/>
</dbReference>
<sequence length="409" mass="45333">MPARYDPIRRAAPAAASAVGAATGTATGLPEHSDFQSGVTFEKSSASSLPLSSLSGSSLSVKFMAVMSTLCVLYLFFILQKDLSVFRGPSSTDEAQLDGSPALGVGSTSLAGRVHTQGVPAYEKIQQQCGQYVAPIRRKSRRKRVDSYYAHSEAVALGTIMIPEHKMVVCTIPKSGCSIVRTLLLRMQMDARGDPLPSNFSERQGFLQTNNYDRNLHKELRTQDHDEIEAVASDPSWLKIAIVRHPFTRLLSAYREKILQGKFRRMSKPLPGISENSTFTQFLDALSARSAGMLNEHFRDQASLCGFPYMDHYLILQLEKLKPGLRCVARVMGFSDYVESGWGPNGTDSMFDVSFGHEVRGSITKDMAPNFMQVIERFNRDFSWFGYNTSFSALLQSPSRPADEEIEIV</sequence>
<keyword evidence="6" id="KW-0333">Golgi apparatus</keyword>
<dbReference type="EMBL" id="VRMN01000002">
    <property type="protein sequence ID" value="KAA8496409.1"/>
    <property type="molecule type" value="Genomic_DNA"/>
</dbReference>
<keyword evidence="7" id="KW-0472">Membrane</keyword>
<evidence type="ECO:0000256" key="3">
    <source>
        <dbReference type="ARBA" id="ARBA00022679"/>
    </source>
</evidence>
<comment type="similarity">
    <text evidence="2">Belongs to the sulfotransferase 2 family.</text>
</comment>
<dbReference type="PANTHER" id="PTHR12137">
    <property type="entry name" value="CARBOHYDRATE SULFOTRANSFERASE"/>
    <property type="match status" value="1"/>
</dbReference>
<comment type="caution">
    <text evidence="9">The sequence shown here is derived from an EMBL/GenBank/DDBJ whole genome shotgun (WGS) entry which is preliminary data.</text>
</comment>
<dbReference type="GO" id="GO:0008146">
    <property type="term" value="F:sulfotransferase activity"/>
    <property type="evidence" value="ECO:0007669"/>
    <property type="project" value="InterPro"/>
</dbReference>
<evidence type="ECO:0000313" key="9">
    <source>
        <dbReference type="EMBL" id="KAA8496409.1"/>
    </source>
</evidence>
<evidence type="ECO:0000256" key="6">
    <source>
        <dbReference type="ARBA" id="ARBA00023034"/>
    </source>
</evidence>
<dbReference type="InterPro" id="IPR027417">
    <property type="entry name" value="P-loop_NTPase"/>
</dbReference>
<keyword evidence="4" id="KW-0812">Transmembrane</keyword>
<evidence type="ECO:0000256" key="8">
    <source>
        <dbReference type="ARBA" id="ARBA00023180"/>
    </source>
</evidence>
<protein>
    <submittedName>
        <fullName evidence="9">Uncharacterized protein</fullName>
    </submittedName>
</protein>
<evidence type="ECO:0000256" key="7">
    <source>
        <dbReference type="ARBA" id="ARBA00023136"/>
    </source>
</evidence>
<proteinExistence type="inferred from homology"/>
<dbReference type="GO" id="GO:0000139">
    <property type="term" value="C:Golgi membrane"/>
    <property type="evidence" value="ECO:0007669"/>
    <property type="project" value="UniProtKB-SubCell"/>
</dbReference>
<reference evidence="10" key="1">
    <citation type="journal article" date="2019" name="Nat. Commun.">
        <title>Expansion of phycobilisome linker gene families in mesophilic red algae.</title>
        <authorList>
            <person name="Lee J."/>
            <person name="Kim D."/>
            <person name="Bhattacharya D."/>
            <person name="Yoon H.S."/>
        </authorList>
    </citation>
    <scope>NUCLEOTIDE SEQUENCE [LARGE SCALE GENOMIC DNA]</scope>
    <source>
        <strain evidence="10">CCMP 1328</strain>
    </source>
</reference>
<keyword evidence="5" id="KW-1133">Transmembrane helix</keyword>
<organism evidence="9 10">
    <name type="scientific">Porphyridium purpureum</name>
    <name type="common">Red alga</name>
    <name type="synonym">Porphyridium cruentum</name>
    <dbReference type="NCBI Taxonomy" id="35688"/>
    <lineage>
        <taxon>Eukaryota</taxon>
        <taxon>Rhodophyta</taxon>
        <taxon>Bangiophyceae</taxon>
        <taxon>Porphyridiales</taxon>
        <taxon>Porphyridiaceae</taxon>
        <taxon>Porphyridium</taxon>
    </lineage>
</organism>
<comment type="subcellular location">
    <subcellularLocation>
        <location evidence="1">Golgi apparatus membrane</location>
        <topology evidence="1">Single-pass type II membrane protein</topology>
    </subcellularLocation>
</comment>
<keyword evidence="8" id="KW-0325">Glycoprotein</keyword>
<keyword evidence="3" id="KW-0808">Transferase</keyword>
<evidence type="ECO:0000256" key="1">
    <source>
        <dbReference type="ARBA" id="ARBA00004323"/>
    </source>
</evidence>
<dbReference type="InterPro" id="IPR018011">
    <property type="entry name" value="Carb_sulfotrans_8-10"/>
</dbReference>
<name>A0A5J4YXT8_PORPP</name>
<dbReference type="PANTHER" id="PTHR12137:SF54">
    <property type="entry name" value="CARBOHYDRATE SULFOTRANSFERASE"/>
    <property type="match status" value="1"/>
</dbReference>
<gene>
    <name evidence="9" type="ORF">FVE85_0138</name>
</gene>
<accession>A0A5J4YXT8</accession>
<evidence type="ECO:0000256" key="4">
    <source>
        <dbReference type="ARBA" id="ARBA00022692"/>
    </source>
</evidence>
<evidence type="ECO:0000256" key="2">
    <source>
        <dbReference type="ARBA" id="ARBA00006339"/>
    </source>
</evidence>
<dbReference type="AlphaFoldDB" id="A0A5J4YXT8"/>
<dbReference type="Proteomes" id="UP000324585">
    <property type="component" value="Unassembled WGS sequence"/>
</dbReference>
<dbReference type="Pfam" id="PF03567">
    <property type="entry name" value="Sulfotransfer_2"/>
    <property type="match status" value="1"/>
</dbReference>
<dbReference type="Gene3D" id="3.40.50.300">
    <property type="entry name" value="P-loop containing nucleotide triphosphate hydrolases"/>
    <property type="match status" value="1"/>
</dbReference>
<dbReference type="OrthoDB" id="2019940at2759"/>
<keyword evidence="10" id="KW-1185">Reference proteome</keyword>
<dbReference type="InterPro" id="IPR005331">
    <property type="entry name" value="Sulfotransferase"/>
</dbReference>
<dbReference type="GO" id="GO:0016051">
    <property type="term" value="P:carbohydrate biosynthetic process"/>
    <property type="evidence" value="ECO:0007669"/>
    <property type="project" value="InterPro"/>
</dbReference>
<evidence type="ECO:0000256" key="5">
    <source>
        <dbReference type="ARBA" id="ARBA00022989"/>
    </source>
</evidence>